<organism evidence="1 2">
    <name type="scientific">SAR86 cluster bacterium</name>
    <dbReference type="NCBI Taxonomy" id="2030880"/>
    <lineage>
        <taxon>Bacteria</taxon>
        <taxon>Pseudomonadati</taxon>
        <taxon>Pseudomonadota</taxon>
        <taxon>Gammaproteobacteria</taxon>
        <taxon>SAR86 cluster</taxon>
    </lineage>
</organism>
<proteinExistence type="predicted"/>
<accession>A0A368BKD4</accession>
<sequence>MICNICRSGTASSFETLDKKIYWSCNVCGCKYLDKSYFIDSADEEQRYLEHNNNIQDKEYRAFLSKLSIPLKEKISLGSHGLDFGCGTGPALADMLTHDGFKVSLYDPFFYPDESVLSKQYDFITCTETAEHFYDPYKEFNNLNDLLKPGGWLGIMTSFLTSDEMFENWYYRRDPTHVTFYCEKTFQVIASQRNWKCEIKSKDVVLLQKNYD</sequence>
<dbReference type="GO" id="GO:0032259">
    <property type="term" value="P:methylation"/>
    <property type="evidence" value="ECO:0007669"/>
    <property type="project" value="UniProtKB-KW"/>
</dbReference>
<dbReference type="CDD" id="cd02440">
    <property type="entry name" value="AdoMet_MTases"/>
    <property type="match status" value="1"/>
</dbReference>
<dbReference type="SUPFAM" id="SSF53335">
    <property type="entry name" value="S-adenosyl-L-methionine-dependent methyltransferases"/>
    <property type="match status" value="1"/>
</dbReference>
<dbReference type="Proteomes" id="UP000253032">
    <property type="component" value="Unassembled WGS sequence"/>
</dbReference>
<dbReference type="Gene3D" id="3.40.50.150">
    <property type="entry name" value="Vaccinia Virus protein VP39"/>
    <property type="match status" value="1"/>
</dbReference>
<evidence type="ECO:0000313" key="2">
    <source>
        <dbReference type="Proteomes" id="UP000253032"/>
    </source>
</evidence>
<name>A0A368BKD4_9GAMM</name>
<protein>
    <submittedName>
        <fullName evidence="1">Class I SAM-dependent methyltransferase</fullName>
    </submittedName>
</protein>
<reference evidence="1 2" key="1">
    <citation type="journal article" date="2018" name="Microbiome">
        <title>Fine metagenomic profile of the Mediterranean stratified and mixed water columns revealed by assembly and recruitment.</title>
        <authorList>
            <person name="Haro-Moreno J.M."/>
            <person name="Lopez-Perez M."/>
            <person name="De La Torre J.R."/>
            <person name="Picazo A."/>
            <person name="Camacho A."/>
            <person name="Rodriguez-Valera F."/>
        </authorList>
    </citation>
    <scope>NUCLEOTIDE SEQUENCE [LARGE SCALE GENOMIC DNA]</scope>
    <source>
        <strain evidence="1">MED-G84</strain>
    </source>
</reference>
<comment type="caution">
    <text evidence="1">The sequence shown here is derived from an EMBL/GenBank/DDBJ whole genome shotgun (WGS) entry which is preliminary data.</text>
</comment>
<dbReference type="GO" id="GO:0008168">
    <property type="term" value="F:methyltransferase activity"/>
    <property type="evidence" value="ECO:0007669"/>
    <property type="project" value="UniProtKB-KW"/>
</dbReference>
<keyword evidence="1" id="KW-0489">Methyltransferase</keyword>
<gene>
    <name evidence="1" type="ORF">DBW98_04045</name>
</gene>
<dbReference type="AlphaFoldDB" id="A0A368BKD4"/>
<evidence type="ECO:0000313" key="1">
    <source>
        <dbReference type="EMBL" id="RCL37354.1"/>
    </source>
</evidence>
<keyword evidence="1" id="KW-0808">Transferase</keyword>
<dbReference type="EMBL" id="QOPC01000024">
    <property type="protein sequence ID" value="RCL37354.1"/>
    <property type="molecule type" value="Genomic_DNA"/>
</dbReference>
<dbReference type="InterPro" id="IPR029063">
    <property type="entry name" value="SAM-dependent_MTases_sf"/>
</dbReference>
<dbReference type="Pfam" id="PF13489">
    <property type="entry name" value="Methyltransf_23"/>
    <property type="match status" value="1"/>
</dbReference>